<protein>
    <submittedName>
        <fullName evidence="1">Uncharacterized protein</fullName>
    </submittedName>
</protein>
<dbReference type="EMBL" id="BSYI01000009">
    <property type="protein sequence ID" value="GMG82324.1"/>
    <property type="molecule type" value="Genomic_DNA"/>
</dbReference>
<comment type="caution">
    <text evidence="1">The sequence shown here is derived from an EMBL/GenBank/DDBJ whole genome shotgun (WGS) entry which is preliminary data.</text>
</comment>
<evidence type="ECO:0000313" key="2">
    <source>
        <dbReference type="Proteomes" id="UP001239909"/>
    </source>
</evidence>
<gene>
    <name evidence="1" type="ORF">LNKW23_15370</name>
</gene>
<keyword evidence="2" id="KW-1185">Reference proteome</keyword>
<name>A0ABQ6LG75_9RHOB</name>
<evidence type="ECO:0000313" key="1">
    <source>
        <dbReference type="EMBL" id="GMG82324.1"/>
    </source>
</evidence>
<proteinExistence type="predicted"/>
<dbReference type="Proteomes" id="UP001239909">
    <property type="component" value="Unassembled WGS sequence"/>
</dbReference>
<sequence>MMTILADSLFTATRIDGPAVADARPMPEAPPLRSWALRGWARRLIARARPAPRCLPGTACCPAE</sequence>
<reference evidence="1 2" key="1">
    <citation type="submission" date="2023-04" db="EMBL/GenBank/DDBJ databases">
        <title>Marinoamorphus aggregata gen. nov., sp. Nov., isolate from tissue of brittle star Ophioplocus japonicus.</title>
        <authorList>
            <person name="Kawano K."/>
            <person name="Sawayama S."/>
            <person name="Nakagawa S."/>
        </authorList>
    </citation>
    <scope>NUCLEOTIDE SEQUENCE [LARGE SCALE GENOMIC DNA]</scope>
    <source>
        <strain evidence="1 2">NKW23</strain>
    </source>
</reference>
<accession>A0ABQ6LG75</accession>
<organism evidence="1 2">
    <name type="scientific">Paralimibaculum aggregatum</name>
    <dbReference type="NCBI Taxonomy" id="3036245"/>
    <lineage>
        <taxon>Bacteria</taxon>
        <taxon>Pseudomonadati</taxon>
        <taxon>Pseudomonadota</taxon>
        <taxon>Alphaproteobacteria</taxon>
        <taxon>Rhodobacterales</taxon>
        <taxon>Paracoccaceae</taxon>
        <taxon>Paralimibaculum</taxon>
    </lineage>
</organism>